<name>A0ABU1JGW3_9MICC</name>
<proteinExistence type="predicted"/>
<organism evidence="2 3">
    <name type="scientific">Arthrobacter russicus</name>
    <dbReference type="NCBI Taxonomy" id="172040"/>
    <lineage>
        <taxon>Bacteria</taxon>
        <taxon>Bacillati</taxon>
        <taxon>Actinomycetota</taxon>
        <taxon>Actinomycetes</taxon>
        <taxon>Micrococcales</taxon>
        <taxon>Micrococcaceae</taxon>
        <taxon>Arthrobacter</taxon>
    </lineage>
</organism>
<evidence type="ECO:0000313" key="2">
    <source>
        <dbReference type="EMBL" id="MDR6270602.1"/>
    </source>
</evidence>
<protein>
    <recommendedName>
        <fullName evidence="4">Scaffolding protein</fullName>
    </recommendedName>
</protein>
<comment type="caution">
    <text evidence="2">The sequence shown here is derived from an EMBL/GenBank/DDBJ whole genome shotgun (WGS) entry which is preliminary data.</text>
</comment>
<dbReference type="Proteomes" id="UP001185069">
    <property type="component" value="Unassembled WGS sequence"/>
</dbReference>
<feature type="region of interest" description="Disordered" evidence="1">
    <location>
        <begin position="166"/>
        <end position="186"/>
    </location>
</feature>
<dbReference type="EMBL" id="JAVDQF010000001">
    <property type="protein sequence ID" value="MDR6270602.1"/>
    <property type="molecule type" value="Genomic_DNA"/>
</dbReference>
<reference evidence="2 3" key="1">
    <citation type="submission" date="2023-07" db="EMBL/GenBank/DDBJ databases">
        <title>Sequencing the genomes of 1000 actinobacteria strains.</title>
        <authorList>
            <person name="Klenk H.-P."/>
        </authorList>
    </citation>
    <scope>NUCLEOTIDE SEQUENCE [LARGE SCALE GENOMIC DNA]</scope>
    <source>
        <strain evidence="2 3">DSM 14555</strain>
    </source>
</reference>
<gene>
    <name evidence="2" type="ORF">JOE69_002840</name>
</gene>
<keyword evidence="3" id="KW-1185">Reference proteome</keyword>
<evidence type="ECO:0000256" key="1">
    <source>
        <dbReference type="SAM" id="MobiDB-lite"/>
    </source>
</evidence>
<dbReference type="RefSeq" id="WP_309799779.1">
    <property type="nucleotide sequence ID" value="NZ_BAAAHY010000012.1"/>
</dbReference>
<accession>A0ABU1JGW3</accession>
<evidence type="ECO:0000313" key="3">
    <source>
        <dbReference type="Proteomes" id="UP001185069"/>
    </source>
</evidence>
<sequence>MDTKAANTVETAAALTAAVEPGVVTSTASEHYDNELGFPANTPLAEMDATQREAYWRFHAKKHEKTAKSRGDYDALKAELQSVKDQAKTDEERLLEDARREGEKTGSHRFLKAAIRGEIRANAPHLPATDIDSLVEIIAPEALLDSAGNIDAAKIQNIIESLVPKPAPAAANQQPKDSYTSTVDSFRHGGSAAGSIAALKQQYKEQNLKTKE</sequence>
<evidence type="ECO:0008006" key="4">
    <source>
        <dbReference type="Google" id="ProtNLM"/>
    </source>
</evidence>